<evidence type="ECO:0000313" key="1">
    <source>
        <dbReference type="EMBL" id="ACV21516.1"/>
    </source>
</evidence>
<gene>
    <name evidence="1" type="ordered locus">Shel_04560</name>
</gene>
<dbReference type="KEGG" id="shi:Shel_04560"/>
<dbReference type="EMBL" id="CP001684">
    <property type="protein sequence ID" value="ACV21516.1"/>
    <property type="molecule type" value="Genomic_DNA"/>
</dbReference>
<accession>C7N2Z5</accession>
<dbReference type="AlphaFoldDB" id="C7N2Z5"/>
<dbReference type="STRING" id="471855.Shel_04560"/>
<dbReference type="HOGENOM" id="CLU_983173_0_0_11"/>
<reference evidence="1 2" key="1">
    <citation type="journal article" date="2009" name="Stand. Genomic Sci.">
        <title>Complete genome sequence of Slackia heliotrinireducens type strain (RHS 1).</title>
        <authorList>
            <person name="Pukall R."/>
            <person name="Lapidus A."/>
            <person name="Nolan M."/>
            <person name="Copeland A."/>
            <person name="Glavina Del Rio T."/>
            <person name="Lucas S."/>
            <person name="Chen F."/>
            <person name="Tice H."/>
            <person name="Cheng J.F."/>
            <person name="Chertkov O."/>
            <person name="Bruce D."/>
            <person name="Goodwin L."/>
            <person name="Kuske C."/>
            <person name="Brettin T."/>
            <person name="Detter J.C."/>
            <person name="Han C."/>
            <person name="Pitluck S."/>
            <person name="Pati A."/>
            <person name="Mavrommatis K."/>
            <person name="Ivanova N."/>
            <person name="Ovchinnikova G."/>
            <person name="Chen A."/>
            <person name="Palaniappan K."/>
            <person name="Schneider S."/>
            <person name="Rohde M."/>
            <person name="Chain P."/>
            <person name="D'haeseleer P."/>
            <person name="Goker M."/>
            <person name="Bristow J."/>
            <person name="Eisen J.A."/>
            <person name="Markowitz V."/>
            <person name="Kyrpides N.C."/>
            <person name="Klenk H.P."/>
            <person name="Hugenholtz P."/>
        </authorList>
    </citation>
    <scope>NUCLEOTIDE SEQUENCE [LARGE SCALE GENOMIC DNA]</scope>
    <source>
        <strain evidence="2">ATCC 29202 / DSM 20476 / NCTC 11029 / RHS 1</strain>
    </source>
</reference>
<proteinExistence type="predicted"/>
<sequence>METATPRVHYRTVLSKNAAVLQIGCAPDQSDGSYHGDIRFSNRFLPMWHGRPYTAVEIHDDIVLAHGAYLFSGLRKLDTIVGLDRIRLLPGAGCEGMFSKTTIRGSLDLGELDVSGVVCMDRMFELFQYEDLMHLYGWDVRSVRSATGMFSRARAVRVMIDNWNLASCRCADGMFMYANIDHLRAQGLNAPELRSAREMFRFATLNVVEATDWHLPKAEDLTHMWADMGHCMAIADLGGWRMPETANATGLFHGTGSLFGIRLDGWPAAVAERAYAEPEGSED</sequence>
<dbReference type="RefSeq" id="WP_012797622.1">
    <property type="nucleotide sequence ID" value="NC_013165.1"/>
</dbReference>
<dbReference type="Pfam" id="PF03382">
    <property type="entry name" value="DUF285"/>
    <property type="match status" value="1"/>
</dbReference>
<evidence type="ECO:0000313" key="2">
    <source>
        <dbReference type="Proteomes" id="UP000002026"/>
    </source>
</evidence>
<name>C7N2Z5_SLAHD</name>
<organism evidence="1 2">
    <name type="scientific">Slackia heliotrinireducens (strain ATCC 29202 / DSM 20476 / NCTC 11029 / RHS 1)</name>
    <name type="common">Peptococcus heliotrinreducens</name>
    <dbReference type="NCBI Taxonomy" id="471855"/>
    <lineage>
        <taxon>Bacteria</taxon>
        <taxon>Bacillati</taxon>
        <taxon>Actinomycetota</taxon>
        <taxon>Coriobacteriia</taxon>
        <taxon>Eggerthellales</taxon>
        <taxon>Eggerthellaceae</taxon>
        <taxon>Slackia</taxon>
    </lineage>
</organism>
<protein>
    <submittedName>
        <fullName evidence="1">Uncharacterized protein</fullName>
    </submittedName>
</protein>
<dbReference type="InterPro" id="IPR005046">
    <property type="entry name" value="DUF285"/>
</dbReference>
<dbReference type="Proteomes" id="UP000002026">
    <property type="component" value="Chromosome"/>
</dbReference>
<keyword evidence="2" id="KW-1185">Reference proteome</keyword>